<dbReference type="EMBL" id="BAAAYN010000001">
    <property type="protein sequence ID" value="GAA3381776.1"/>
    <property type="molecule type" value="Genomic_DNA"/>
</dbReference>
<organism evidence="2 3">
    <name type="scientific">Cryptosporangium minutisporangium</name>
    <dbReference type="NCBI Taxonomy" id="113569"/>
    <lineage>
        <taxon>Bacteria</taxon>
        <taxon>Bacillati</taxon>
        <taxon>Actinomycetota</taxon>
        <taxon>Actinomycetes</taxon>
        <taxon>Cryptosporangiales</taxon>
        <taxon>Cryptosporangiaceae</taxon>
        <taxon>Cryptosporangium</taxon>
    </lineage>
</organism>
<evidence type="ECO:0000256" key="1">
    <source>
        <dbReference type="SAM" id="Phobius"/>
    </source>
</evidence>
<dbReference type="InterPro" id="IPR036259">
    <property type="entry name" value="MFS_trans_sf"/>
</dbReference>
<accession>A0ABP6SPX3</accession>
<keyword evidence="1" id="KW-1133">Transmembrane helix</keyword>
<gene>
    <name evidence="2" type="ORF">GCM10020369_01030</name>
</gene>
<evidence type="ECO:0000313" key="3">
    <source>
        <dbReference type="Proteomes" id="UP001501676"/>
    </source>
</evidence>
<comment type="caution">
    <text evidence="2">The sequence shown here is derived from an EMBL/GenBank/DDBJ whole genome shotgun (WGS) entry which is preliminary data.</text>
</comment>
<proteinExistence type="predicted"/>
<keyword evidence="3" id="KW-1185">Reference proteome</keyword>
<evidence type="ECO:0008006" key="4">
    <source>
        <dbReference type="Google" id="ProtNLM"/>
    </source>
</evidence>
<evidence type="ECO:0000313" key="2">
    <source>
        <dbReference type="EMBL" id="GAA3381776.1"/>
    </source>
</evidence>
<sequence length="88" mass="9243">MALFIALSTAYYFVYGPFESASPAFVRERLGAGEATYSVLWVLFGLGAVATLPLAARLGRRRPGLVNAAGALVKGLSALLSRGLRRAG</sequence>
<name>A0ABP6SPX3_9ACTN</name>
<protein>
    <recommendedName>
        <fullName evidence="4">MFS transporter</fullName>
    </recommendedName>
</protein>
<keyword evidence="1" id="KW-0812">Transmembrane</keyword>
<dbReference type="RefSeq" id="WP_345725889.1">
    <property type="nucleotide sequence ID" value="NZ_BAAAYN010000001.1"/>
</dbReference>
<keyword evidence="1" id="KW-0472">Membrane</keyword>
<dbReference type="SUPFAM" id="SSF103473">
    <property type="entry name" value="MFS general substrate transporter"/>
    <property type="match status" value="1"/>
</dbReference>
<dbReference type="Proteomes" id="UP001501676">
    <property type="component" value="Unassembled WGS sequence"/>
</dbReference>
<reference evidence="3" key="1">
    <citation type="journal article" date="2019" name="Int. J. Syst. Evol. Microbiol.">
        <title>The Global Catalogue of Microorganisms (GCM) 10K type strain sequencing project: providing services to taxonomists for standard genome sequencing and annotation.</title>
        <authorList>
            <consortium name="The Broad Institute Genomics Platform"/>
            <consortium name="The Broad Institute Genome Sequencing Center for Infectious Disease"/>
            <person name="Wu L."/>
            <person name="Ma J."/>
        </authorList>
    </citation>
    <scope>NUCLEOTIDE SEQUENCE [LARGE SCALE GENOMIC DNA]</scope>
    <source>
        <strain evidence="3">JCM 9458</strain>
    </source>
</reference>
<feature type="transmembrane region" description="Helical" evidence="1">
    <location>
        <begin position="37"/>
        <end position="56"/>
    </location>
</feature>